<comment type="caution">
    <text evidence="1">The sequence shown here is derived from an EMBL/GenBank/DDBJ whole genome shotgun (WGS) entry which is preliminary data.</text>
</comment>
<organism evidence="1 2">
    <name type="scientific">Nibea albiflora</name>
    <name type="common">Yellow drum</name>
    <name type="synonym">Corvina albiflora</name>
    <dbReference type="NCBI Taxonomy" id="240163"/>
    <lineage>
        <taxon>Eukaryota</taxon>
        <taxon>Metazoa</taxon>
        <taxon>Chordata</taxon>
        <taxon>Craniata</taxon>
        <taxon>Vertebrata</taxon>
        <taxon>Euteleostomi</taxon>
        <taxon>Actinopterygii</taxon>
        <taxon>Neopterygii</taxon>
        <taxon>Teleostei</taxon>
        <taxon>Neoteleostei</taxon>
        <taxon>Acanthomorphata</taxon>
        <taxon>Eupercaria</taxon>
        <taxon>Sciaenidae</taxon>
        <taxon>Nibea</taxon>
    </lineage>
</organism>
<gene>
    <name evidence="1" type="primary">GLCCI1.2</name>
    <name evidence="1" type="ORF">GBF38_010859</name>
</gene>
<dbReference type="EMBL" id="CM024811">
    <property type="protein sequence ID" value="KAG8005000.1"/>
    <property type="molecule type" value="Genomic_DNA"/>
</dbReference>
<accession>A0ACB7ES07</accession>
<reference evidence="1" key="1">
    <citation type="submission" date="2020-04" db="EMBL/GenBank/DDBJ databases">
        <title>A chromosome-scale assembly and high-density genetic map of the yellow drum (Nibea albiflora) genome.</title>
        <authorList>
            <person name="Xu D."/>
            <person name="Zhang W."/>
            <person name="Chen R."/>
            <person name="Tan P."/>
            <person name="Wang L."/>
            <person name="Song H."/>
            <person name="Tian L."/>
            <person name="Zhu Q."/>
            <person name="Wang B."/>
        </authorList>
    </citation>
    <scope>NUCLEOTIDE SEQUENCE</scope>
    <source>
        <strain evidence="1">ZJHYS-2018</strain>
    </source>
</reference>
<keyword evidence="2" id="KW-1185">Reference proteome</keyword>
<evidence type="ECO:0000313" key="2">
    <source>
        <dbReference type="Proteomes" id="UP000805704"/>
    </source>
</evidence>
<protein>
    <submittedName>
        <fullName evidence="1">Glucocorticoid-induced transcript 1 protein</fullName>
    </submittedName>
</protein>
<evidence type="ECO:0000313" key="1">
    <source>
        <dbReference type="EMBL" id="KAG8005000.1"/>
    </source>
</evidence>
<sequence length="202" mass="22721">MQNVKTTLKLDVATSYTHLFHTPDEADRSAYVLRQHGCVYSRFGDGVKSNALQRLLRHIRCALTSRSPGNTNGYFRLRVANNLYCGGTFRERIMLSFFGLRKDSKKSPTEKEVDGGFVIVVERTKSQQVRSSGAIWQTSSLGTITGPYLTGQWPRDPHVHYPSCMKDKSTQTPGCWSEETGEKRSTHQRSASWGSADQLKEA</sequence>
<dbReference type="Proteomes" id="UP000805704">
    <property type="component" value="Chromosome 23"/>
</dbReference>
<name>A0ACB7ES07_NIBAL</name>
<proteinExistence type="predicted"/>